<organism evidence="2 3">
    <name type="scientific">Candidatus Roizmanbacteria bacterium RIFCSPLOWO2_01_FULL_40_42</name>
    <dbReference type="NCBI Taxonomy" id="1802066"/>
    <lineage>
        <taxon>Bacteria</taxon>
        <taxon>Candidatus Roizmaniibacteriota</taxon>
    </lineage>
</organism>
<gene>
    <name evidence="2" type="ORF">A3B50_03730</name>
</gene>
<dbReference type="InterPro" id="IPR001296">
    <property type="entry name" value="Glyco_trans_1"/>
</dbReference>
<dbReference type="Gene3D" id="3.40.50.2000">
    <property type="entry name" value="Glycogen Phosphorylase B"/>
    <property type="match status" value="2"/>
</dbReference>
<reference evidence="2 3" key="1">
    <citation type="journal article" date="2016" name="Nat. Commun.">
        <title>Thousands of microbial genomes shed light on interconnected biogeochemical processes in an aquifer system.</title>
        <authorList>
            <person name="Anantharaman K."/>
            <person name="Brown C.T."/>
            <person name="Hug L.A."/>
            <person name="Sharon I."/>
            <person name="Castelle C.J."/>
            <person name="Probst A.J."/>
            <person name="Thomas B.C."/>
            <person name="Singh A."/>
            <person name="Wilkins M.J."/>
            <person name="Karaoz U."/>
            <person name="Brodie E.L."/>
            <person name="Williams K.H."/>
            <person name="Hubbard S.S."/>
            <person name="Banfield J.F."/>
        </authorList>
    </citation>
    <scope>NUCLEOTIDE SEQUENCE [LARGE SCALE GENOMIC DNA]</scope>
</reference>
<sequence length="372" mass="42042">MKILWYSSYFLPYVSGITTTTRHIVDYLGKKHKISLLTFLHDQSLKKEEQMGKIRVFRMPWNFKVSKGFISFSSLSYFFHRVKVNDIVVINLPNVEALLMALIAKLSGRKVIVLYHCDVHLVGGIGSLIITAVVRLATFIQLVLSDVIVSYPDYLSDHWYSEFFQRKLKTCFPIADPPIVERSFQKKLLSQKGDEIWIGFAGRIAREKGIEYLIEAVHLLKEKLPIKLIFVGPEAVGEETYRQKINGLLKEHSISHRFLGMLSRPQLGAFYKTVDVVAVPSVNKTEAISIVQIEAMLEGTPVVATSLPGVRLPIQKTGMGILVAPCDSKSLASAIQLVMKKEASFATEEKIKKANELFSKQKIFSFYDSLLQ</sequence>
<evidence type="ECO:0000259" key="1">
    <source>
        <dbReference type="Pfam" id="PF00534"/>
    </source>
</evidence>
<dbReference type="Pfam" id="PF00534">
    <property type="entry name" value="Glycos_transf_1"/>
    <property type="match status" value="1"/>
</dbReference>
<dbReference type="CDD" id="cd03801">
    <property type="entry name" value="GT4_PimA-like"/>
    <property type="match status" value="1"/>
</dbReference>
<dbReference type="AlphaFoldDB" id="A0A1F7J2N2"/>
<protein>
    <recommendedName>
        <fullName evidence="1">Glycosyl transferase family 1 domain-containing protein</fullName>
    </recommendedName>
</protein>
<dbReference type="PANTHER" id="PTHR45947">
    <property type="entry name" value="SULFOQUINOVOSYL TRANSFERASE SQD2"/>
    <property type="match status" value="1"/>
</dbReference>
<evidence type="ECO:0000313" key="2">
    <source>
        <dbReference type="EMBL" id="OGK49869.1"/>
    </source>
</evidence>
<evidence type="ECO:0000313" key="3">
    <source>
        <dbReference type="Proteomes" id="UP000178558"/>
    </source>
</evidence>
<name>A0A1F7J2N2_9BACT</name>
<dbReference type="EMBL" id="MGAQ01000024">
    <property type="protein sequence ID" value="OGK49869.1"/>
    <property type="molecule type" value="Genomic_DNA"/>
</dbReference>
<feature type="domain" description="Glycosyl transferase family 1" evidence="1">
    <location>
        <begin position="187"/>
        <end position="354"/>
    </location>
</feature>
<dbReference type="GO" id="GO:0016757">
    <property type="term" value="F:glycosyltransferase activity"/>
    <property type="evidence" value="ECO:0007669"/>
    <property type="project" value="InterPro"/>
</dbReference>
<accession>A0A1F7J2N2</accession>
<proteinExistence type="predicted"/>
<dbReference type="PANTHER" id="PTHR45947:SF3">
    <property type="entry name" value="SULFOQUINOVOSYL TRANSFERASE SQD2"/>
    <property type="match status" value="1"/>
</dbReference>
<dbReference type="InterPro" id="IPR050194">
    <property type="entry name" value="Glycosyltransferase_grp1"/>
</dbReference>
<comment type="caution">
    <text evidence="2">The sequence shown here is derived from an EMBL/GenBank/DDBJ whole genome shotgun (WGS) entry which is preliminary data.</text>
</comment>
<dbReference type="Proteomes" id="UP000178558">
    <property type="component" value="Unassembled WGS sequence"/>
</dbReference>
<dbReference type="SUPFAM" id="SSF53756">
    <property type="entry name" value="UDP-Glycosyltransferase/glycogen phosphorylase"/>
    <property type="match status" value="1"/>
</dbReference>